<evidence type="ECO:0000313" key="1">
    <source>
        <dbReference type="EMBL" id="KHJ76981.1"/>
    </source>
</evidence>
<accession>A0A0B1RZ99</accession>
<sequence>MDFLVTGTFQLNDNAYVLLKFRNVNGNADVTAKNLTGSGTVNITEVAEQLVVQPSSMRAGAFLISYSTEDLGEPESPTEATGKRKFSEEFLFIKAVYGGIFLGNFYTEFQ</sequence>
<evidence type="ECO:0000313" key="2">
    <source>
        <dbReference type="Proteomes" id="UP000053660"/>
    </source>
</evidence>
<dbReference type="EMBL" id="KN611217">
    <property type="protein sequence ID" value="KHJ76981.1"/>
    <property type="molecule type" value="Genomic_DNA"/>
</dbReference>
<name>A0A0B1RZ99_OESDE</name>
<proteinExistence type="predicted"/>
<dbReference type="Proteomes" id="UP000053660">
    <property type="component" value="Unassembled WGS sequence"/>
</dbReference>
<keyword evidence="2" id="KW-1185">Reference proteome</keyword>
<protein>
    <submittedName>
        <fullName evidence="1">Uncharacterized protein</fullName>
    </submittedName>
</protein>
<dbReference type="AlphaFoldDB" id="A0A0B1RZ99"/>
<reference evidence="1 2" key="1">
    <citation type="submission" date="2014-03" db="EMBL/GenBank/DDBJ databases">
        <title>Draft genome of the hookworm Oesophagostomum dentatum.</title>
        <authorList>
            <person name="Mitreva M."/>
        </authorList>
    </citation>
    <scope>NUCLEOTIDE SEQUENCE [LARGE SCALE GENOMIC DNA]</scope>
    <source>
        <strain evidence="1 2">OD-Hann</strain>
    </source>
</reference>
<organism evidence="1 2">
    <name type="scientific">Oesophagostomum dentatum</name>
    <name type="common">Nodular worm</name>
    <dbReference type="NCBI Taxonomy" id="61180"/>
    <lineage>
        <taxon>Eukaryota</taxon>
        <taxon>Metazoa</taxon>
        <taxon>Ecdysozoa</taxon>
        <taxon>Nematoda</taxon>
        <taxon>Chromadorea</taxon>
        <taxon>Rhabditida</taxon>
        <taxon>Rhabditina</taxon>
        <taxon>Rhabditomorpha</taxon>
        <taxon>Strongyloidea</taxon>
        <taxon>Strongylidae</taxon>
        <taxon>Oesophagostomum</taxon>
    </lineage>
</organism>
<gene>
    <name evidence="1" type="ORF">OESDEN_23399</name>
</gene>